<dbReference type="SUPFAM" id="SSF50331">
    <property type="entry name" value="MOP-like"/>
    <property type="match status" value="2"/>
</dbReference>
<evidence type="ECO:0000256" key="3">
    <source>
        <dbReference type="ARBA" id="ARBA00022505"/>
    </source>
</evidence>
<evidence type="ECO:0000256" key="1">
    <source>
        <dbReference type="ARBA" id="ARBA00008110"/>
    </source>
</evidence>
<organism evidence="7 8">
    <name type="scientific">Candidatus Magnetaquiglobus chichijimensis</name>
    <dbReference type="NCBI Taxonomy" id="3141448"/>
    <lineage>
        <taxon>Bacteria</taxon>
        <taxon>Pseudomonadati</taxon>
        <taxon>Pseudomonadota</taxon>
        <taxon>Magnetococcia</taxon>
        <taxon>Magnetococcales</taxon>
        <taxon>Candidatus Magnetaquicoccaceae</taxon>
        <taxon>Candidatus Magnetaquiglobus</taxon>
    </lineage>
</organism>
<gene>
    <name evidence="7" type="primary">mopA</name>
    <name evidence="7" type="ORF">SIID45300_01462</name>
</gene>
<evidence type="ECO:0000256" key="2">
    <source>
        <dbReference type="ARBA" id="ARBA00022448"/>
    </source>
</evidence>
<dbReference type="NCBIfam" id="TIGR00638">
    <property type="entry name" value="Mop"/>
    <property type="match status" value="2"/>
</dbReference>
<dbReference type="InterPro" id="IPR004606">
    <property type="entry name" value="Mop_domain"/>
</dbReference>
<keyword evidence="2 5" id="KW-0813">Transport</keyword>
<protein>
    <submittedName>
        <fullName evidence="7">Molybdenum-pterin-binding protein MopA</fullName>
    </submittedName>
</protein>
<dbReference type="InterPro" id="IPR000847">
    <property type="entry name" value="LysR_HTH_N"/>
</dbReference>
<dbReference type="PANTHER" id="PTHR30432:SF1">
    <property type="entry name" value="DNA-BINDING TRANSCRIPTIONAL DUAL REGULATOR MODE"/>
    <property type="match status" value="1"/>
</dbReference>
<comment type="similarity">
    <text evidence="1 5">Belongs to the ModE family.</text>
</comment>
<reference evidence="7 8" key="1">
    <citation type="submission" date="2024-05" db="EMBL/GenBank/DDBJ databases">
        <authorList>
            <consortium name="Candidatus Magnetaquicoccaceae bacterium FCR-1 genome sequencing consortium"/>
            <person name="Shimoshige H."/>
            <person name="Shimamura S."/>
            <person name="Taoka A."/>
            <person name="Kobayashi H."/>
            <person name="Maekawa T."/>
        </authorList>
    </citation>
    <scope>NUCLEOTIDE SEQUENCE [LARGE SCALE GENOMIC DNA]</scope>
    <source>
        <strain evidence="7 8">FCR-1</strain>
    </source>
</reference>
<evidence type="ECO:0000256" key="5">
    <source>
        <dbReference type="PIRNR" id="PIRNR005763"/>
    </source>
</evidence>
<keyword evidence="8" id="KW-1185">Reference proteome</keyword>
<name>A0ABQ0C8C8_9PROT</name>
<accession>A0ABQ0C8C8</accession>
<dbReference type="InterPro" id="IPR036388">
    <property type="entry name" value="WH-like_DNA-bd_sf"/>
</dbReference>
<sequence>MSEKLVASPFSTGRRFDRLQLLGQIDTLGSMQAAAKAMGISYKSAWEAVESLNNLSETPLVERSIGGASGGGTRLTDRGRQVLTFMRDMDRDFQAFIAAMEGSGRAFDRFFQAYQRIRRFEMRTSARNQYLGRVVQVTRGTVNAEVVLDIGGGDTLVAIITNTSVENLALEPGVEAHALVKAPWVIVTTDENFRSSARNRLCGVVTRCVEGAVNGEVILDLPGGKSVAAIITNDSIRQLGLQVGSRACALIKASHIILAVTP</sequence>
<reference evidence="7 8" key="2">
    <citation type="submission" date="2024-09" db="EMBL/GenBank/DDBJ databases">
        <title>Draft genome sequence of Candidatus Magnetaquicoccaceae bacterium FCR-1.</title>
        <authorList>
            <person name="Shimoshige H."/>
            <person name="Shimamura S."/>
            <person name="Taoka A."/>
            <person name="Kobayashi H."/>
            <person name="Maekawa T."/>
        </authorList>
    </citation>
    <scope>NUCLEOTIDE SEQUENCE [LARGE SCALE GENOMIC DNA]</scope>
    <source>
        <strain evidence="7 8">FCR-1</strain>
    </source>
</reference>
<evidence type="ECO:0000313" key="8">
    <source>
        <dbReference type="Proteomes" id="UP001628193"/>
    </source>
</evidence>
<dbReference type="PANTHER" id="PTHR30432">
    <property type="entry name" value="TRANSCRIPTIONAL REGULATOR MODE"/>
    <property type="match status" value="1"/>
</dbReference>
<dbReference type="PROSITE" id="PS51866">
    <property type="entry name" value="MOP"/>
    <property type="match status" value="2"/>
</dbReference>
<evidence type="ECO:0000256" key="4">
    <source>
        <dbReference type="ARBA" id="ARBA00022737"/>
    </source>
</evidence>
<dbReference type="Gene3D" id="2.40.50.100">
    <property type="match status" value="2"/>
</dbReference>
<dbReference type="SUPFAM" id="SSF46785">
    <property type="entry name" value="Winged helix' DNA-binding domain"/>
    <property type="match status" value="1"/>
</dbReference>
<keyword evidence="4" id="KW-0677">Repeat</keyword>
<dbReference type="InterPro" id="IPR008995">
    <property type="entry name" value="Mo/tungstate-bd_C_term_dom"/>
</dbReference>
<dbReference type="InterPro" id="IPR036390">
    <property type="entry name" value="WH_DNA-bd_sf"/>
</dbReference>
<dbReference type="InterPro" id="IPR016462">
    <property type="entry name" value="ModE"/>
</dbReference>
<dbReference type="Gene3D" id="1.10.10.10">
    <property type="entry name" value="Winged helix-like DNA-binding domain superfamily/Winged helix DNA-binding domain"/>
    <property type="match status" value="1"/>
</dbReference>
<evidence type="ECO:0000259" key="6">
    <source>
        <dbReference type="PROSITE" id="PS51866"/>
    </source>
</evidence>
<evidence type="ECO:0000313" key="7">
    <source>
        <dbReference type="EMBL" id="GAB0057139.1"/>
    </source>
</evidence>
<keyword evidence="3 5" id="KW-0500">Molybdenum</keyword>
<dbReference type="PIRSF" id="PIRSF005763">
    <property type="entry name" value="Txn_reg_ModE"/>
    <property type="match status" value="1"/>
</dbReference>
<dbReference type="Pfam" id="PF03459">
    <property type="entry name" value="TOBE"/>
    <property type="match status" value="2"/>
</dbReference>
<dbReference type="Pfam" id="PF00126">
    <property type="entry name" value="HTH_1"/>
    <property type="match status" value="1"/>
</dbReference>
<dbReference type="RefSeq" id="WP_420904844.1">
    <property type="nucleotide sequence ID" value="NZ_BAAFGK010000004.1"/>
</dbReference>
<dbReference type="EMBL" id="BAAFGK010000004">
    <property type="protein sequence ID" value="GAB0057139.1"/>
    <property type="molecule type" value="Genomic_DNA"/>
</dbReference>
<proteinExistence type="inferred from homology"/>
<feature type="domain" description="Mop" evidence="6">
    <location>
        <begin position="194"/>
        <end position="260"/>
    </location>
</feature>
<dbReference type="Proteomes" id="UP001628193">
    <property type="component" value="Unassembled WGS sequence"/>
</dbReference>
<dbReference type="InterPro" id="IPR005116">
    <property type="entry name" value="Transp-assoc_OB_typ1"/>
</dbReference>
<comment type="caution">
    <text evidence="7">The sequence shown here is derived from an EMBL/GenBank/DDBJ whole genome shotgun (WGS) entry which is preliminary data.</text>
</comment>
<dbReference type="InterPro" id="IPR051815">
    <property type="entry name" value="Molybdate_resp_trans_reg"/>
</dbReference>
<feature type="domain" description="Mop" evidence="6">
    <location>
        <begin position="123"/>
        <end position="189"/>
    </location>
</feature>